<name>A0ABS8ZF31_9PSEU</name>
<protein>
    <submittedName>
        <fullName evidence="1">Uncharacterized protein</fullName>
    </submittedName>
</protein>
<reference evidence="1 2" key="1">
    <citation type="submission" date="2021-12" db="EMBL/GenBank/DDBJ databases">
        <title>Genome sequence of Kibdelosporangium philippinense ATCC 49844.</title>
        <authorList>
            <person name="Fedorov E.A."/>
            <person name="Omeragic M."/>
            <person name="Shalygina K.F."/>
            <person name="Maclea K.S."/>
        </authorList>
    </citation>
    <scope>NUCLEOTIDE SEQUENCE [LARGE SCALE GENOMIC DNA]</scope>
    <source>
        <strain evidence="1 2">ATCC 49844</strain>
    </source>
</reference>
<dbReference type="RefSeq" id="WP_233727893.1">
    <property type="nucleotide sequence ID" value="NZ_JAJVCN010000002.1"/>
</dbReference>
<evidence type="ECO:0000313" key="2">
    <source>
        <dbReference type="Proteomes" id="UP001521150"/>
    </source>
</evidence>
<dbReference type="Proteomes" id="UP001521150">
    <property type="component" value="Unassembled WGS sequence"/>
</dbReference>
<keyword evidence="2" id="KW-1185">Reference proteome</keyword>
<proteinExistence type="predicted"/>
<organism evidence="1 2">
    <name type="scientific">Kibdelosporangium philippinense</name>
    <dbReference type="NCBI Taxonomy" id="211113"/>
    <lineage>
        <taxon>Bacteria</taxon>
        <taxon>Bacillati</taxon>
        <taxon>Actinomycetota</taxon>
        <taxon>Actinomycetes</taxon>
        <taxon>Pseudonocardiales</taxon>
        <taxon>Pseudonocardiaceae</taxon>
        <taxon>Kibdelosporangium</taxon>
    </lineage>
</organism>
<accession>A0ABS8ZF31</accession>
<dbReference type="EMBL" id="JAJVCN010000002">
    <property type="protein sequence ID" value="MCE7006424.1"/>
    <property type="molecule type" value="Genomic_DNA"/>
</dbReference>
<sequence length="121" mass="13826">MTATDEFERRLCNVEERTTAALVLAREVDKDVSVYTERLLAQTKVIEALRETQVEQGKQLNLLETKVDKGFARMDEKFAEIDANFTQIDANFAKVQEQFAIQAMGQAKITELLDQLIDKDK</sequence>
<gene>
    <name evidence="1" type="ORF">LWC34_26870</name>
</gene>
<evidence type="ECO:0000313" key="1">
    <source>
        <dbReference type="EMBL" id="MCE7006424.1"/>
    </source>
</evidence>
<comment type="caution">
    <text evidence="1">The sequence shown here is derived from an EMBL/GenBank/DDBJ whole genome shotgun (WGS) entry which is preliminary data.</text>
</comment>